<organism evidence="3 4">
    <name type="scientific">Granulibacter bethesdensis</name>
    <dbReference type="NCBI Taxonomy" id="364410"/>
    <lineage>
        <taxon>Bacteria</taxon>
        <taxon>Pseudomonadati</taxon>
        <taxon>Pseudomonadota</taxon>
        <taxon>Alphaproteobacteria</taxon>
        <taxon>Acetobacterales</taxon>
        <taxon>Acetobacteraceae</taxon>
        <taxon>Granulibacter</taxon>
    </lineage>
</organism>
<evidence type="ECO:0000313" key="4">
    <source>
        <dbReference type="Proteomes" id="UP000019438"/>
    </source>
</evidence>
<dbReference type="Proteomes" id="UP000019438">
    <property type="component" value="Chromosome"/>
</dbReference>
<name>A0AAN0VGW2_9PROT</name>
<dbReference type="AlphaFoldDB" id="A0AAN0VGW2"/>
<sequence>MTTVPSGRPGRSRHVTDRTAERARAASAVPAPTTSSEALSPRVCGEAAMSGGRSWFTVQGPRSQLRTRMEQRIEELERCVAELRQELEALRSS</sequence>
<evidence type="ECO:0000313" key="3">
    <source>
        <dbReference type="EMBL" id="AHJ64034.1"/>
    </source>
</evidence>
<reference evidence="4" key="1">
    <citation type="submission" date="2012-06" db="EMBL/GenBank/DDBJ databases">
        <title>Genome analysis of multiple Granulibacter bethesdensis isolates demonstrates substantial genome diversity.</title>
        <authorList>
            <person name="Greenberg D.E."/>
            <person name="Porcella S.F."/>
            <person name="Zarember K."/>
            <person name="Zelazny A.M."/>
            <person name="Bruno D."/>
            <person name="Martens C."/>
            <person name="Barbian K.D."/>
            <person name="Jaske E."/>
            <person name="Holland S.M."/>
        </authorList>
    </citation>
    <scope>NUCLEOTIDE SEQUENCE [LARGE SCALE GENOMIC DNA]</scope>
    <source>
        <strain evidence="4">CGDNIH3</strain>
    </source>
</reference>
<protein>
    <submittedName>
        <fullName evidence="3">Secreted protein</fullName>
    </submittedName>
</protein>
<gene>
    <name evidence="3" type="ORF">GbCGDNIH3_2138</name>
</gene>
<feature type="region of interest" description="Disordered" evidence="2">
    <location>
        <begin position="1"/>
        <end position="42"/>
    </location>
</feature>
<evidence type="ECO:0000256" key="2">
    <source>
        <dbReference type="SAM" id="MobiDB-lite"/>
    </source>
</evidence>
<dbReference type="KEGG" id="gbc:GbCGDNIH3_2138"/>
<keyword evidence="1" id="KW-0175">Coiled coil</keyword>
<dbReference type="EMBL" id="CP003181">
    <property type="protein sequence ID" value="AHJ64034.1"/>
    <property type="molecule type" value="Genomic_DNA"/>
</dbReference>
<accession>A0AAN0VGW2</accession>
<feature type="coiled-coil region" evidence="1">
    <location>
        <begin position="66"/>
        <end position="93"/>
    </location>
</feature>
<proteinExistence type="predicted"/>
<feature type="compositionally biased region" description="Low complexity" evidence="2">
    <location>
        <begin position="25"/>
        <end position="38"/>
    </location>
</feature>
<dbReference type="GeneID" id="69746322"/>
<feature type="compositionally biased region" description="Basic and acidic residues" evidence="2">
    <location>
        <begin position="14"/>
        <end position="24"/>
    </location>
</feature>
<evidence type="ECO:0000256" key="1">
    <source>
        <dbReference type="SAM" id="Coils"/>
    </source>
</evidence>
<dbReference type="RefSeq" id="WP_025287443.1">
    <property type="nucleotide sequence ID" value="NZ_CP003181.2"/>
</dbReference>